<dbReference type="AlphaFoldDB" id="A0A6A5UGB8"/>
<accession>A0A6A5UGB8</accession>
<name>A0A6A5UGB8_9PLEO</name>
<feature type="non-terminal residue" evidence="3">
    <location>
        <position position="157"/>
    </location>
</feature>
<keyword evidence="1" id="KW-0238">DNA-binding</keyword>
<dbReference type="GO" id="GO:0003677">
    <property type="term" value="F:DNA binding"/>
    <property type="evidence" value="ECO:0007669"/>
    <property type="project" value="UniProtKB-KW"/>
</dbReference>
<evidence type="ECO:0000256" key="1">
    <source>
        <dbReference type="ARBA" id="ARBA00023125"/>
    </source>
</evidence>
<gene>
    <name evidence="3" type="ORF">BU23DRAFT_635266</name>
</gene>
<protein>
    <recommendedName>
        <fullName evidence="2">HTH CENPB-type domain-containing protein</fullName>
    </recommendedName>
</protein>
<dbReference type="Pfam" id="PF03221">
    <property type="entry name" value="HTH_Tnp_Tc5"/>
    <property type="match status" value="1"/>
</dbReference>
<evidence type="ECO:0000313" key="4">
    <source>
        <dbReference type="Proteomes" id="UP000800036"/>
    </source>
</evidence>
<organism evidence="3 4">
    <name type="scientific">Bimuria novae-zelandiae CBS 107.79</name>
    <dbReference type="NCBI Taxonomy" id="1447943"/>
    <lineage>
        <taxon>Eukaryota</taxon>
        <taxon>Fungi</taxon>
        <taxon>Dikarya</taxon>
        <taxon>Ascomycota</taxon>
        <taxon>Pezizomycotina</taxon>
        <taxon>Dothideomycetes</taxon>
        <taxon>Pleosporomycetidae</taxon>
        <taxon>Pleosporales</taxon>
        <taxon>Massarineae</taxon>
        <taxon>Didymosphaeriaceae</taxon>
        <taxon>Bimuria</taxon>
    </lineage>
</organism>
<evidence type="ECO:0000313" key="3">
    <source>
        <dbReference type="EMBL" id="KAF1963971.1"/>
    </source>
</evidence>
<dbReference type="EMBL" id="ML976827">
    <property type="protein sequence ID" value="KAF1963971.1"/>
    <property type="molecule type" value="Genomic_DNA"/>
</dbReference>
<feature type="domain" description="HTH CENPB-type" evidence="2">
    <location>
        <begin position="56"/>
        <end position="129"/>
    </location>
</feature>
<keyword evidence="4" id="KW-1185">Reference proteome</keyword>
<dbReference type="Proteomes" id="UP000800036">
    <property type="component" value="Unassembled WGS sequence"/>
</dbReference>
<dbReference type="OrthoDB" id="3794134at2759"/>
<proteinExistence type="predicted"/>
<evidence type="ECO:0000259" key="2">
    <source>
        <dbReference type="PROSITE" id="PS51253"/>
    </source>
</evidence>
<sequence length="157" mass="18144">MPIYYGNSADVELRIRACLDDFSGVEKFNIAAAGRDYCVPVTRLRARIKGRSSRHDRPGANQRLTKVQDDTLKLYIRRCDDLGMPCLMPQLTGAAQFLIDRDHPDGRAAPLGKEWLTRWIERHPECRRIKQKPQDINRTAMATFEAYSQHFTRLKKV</sequence>
<dbReference type="InterPro" id="IPR006600">
    <property type="entry name" value="HTH_CenpB_DNA-bd_dom"/>
</dbReference>
<reference evidence="3" key="1">
    <citation type="journal article" date="2020" name="Stud. Mycol.">
        <title>101 Dothideomycetes genomes: a test case for predicting lifestyles and emergence of pathogens.</title>
        <authorList>
            <person name="Haridas S."/>
            <person name="Albert R."/>
            <person name="Binder M."/>
            <person name="Bloem J."/>
            <person name="Labutti K."/>
            <person name="Salamov A."/>
            <person name="Andreopoulos B."/>
            <person name="Baker S."/>
            <person name="Barry K."/>
            <person name="Bills G."/>
            <person name="Bluhm B."/>
            <person name="Cannon C."/>
            <person name="Castanera R."/>
            <person name="Culley D."/>
            <person name="Daum C."/>
            <person name="Ezra D."/>
            <person name="Gonzalez J."/>
            <person name="Henrissat B."/>
            <person name="Kuo A."/>
            <person name="Liang C."/>
            <person name="Lipzen A."/>
            <person name="Lutzoni F."/>
            <person name="Magnuson J."/>
            <person name="Mondo S."/>
            <person name="Nolan M."/>
            <person name="Ohm R."/>
            <person name="Pangilinan J."/>
            <person name="Park H.-J."/>
            <person name="Ramirez L."/>
            <person name="Alfaro M."/>
            <person name="Sun H."/>
            <person name="Tritt A."/>
            <person name="Yoshinaga Y."/>
            <person name="Zwiers L.-H."/>
            <person name="Turgeon B."/>
            <person name="Goodwin S."/>
            <person name="Spatafora J."/>
            <person name="Crous P."/>
            <person name="Grigoriev I."/>
        </authorList>
    </citation>
    <scope>NUCLEOTIDE SEQUENCE</scope>
    <source>
        <strain evidence="3">CBS 107.79</strain>
    </source>
</reference>
<dbReference type="PROSITE" id="PS51253">
    <property type="entry name" value="HTH_CENPB"/>
    <property type="match status" value="1"/>
</dbReference>